<dbReference type="GO" id="GO:0006096">
    <property type="term" value="P:glycolytic process"/>
    <property type="evidence" value="ECO:0007669"/>
    <property type="project" value="UniProtKB-UniPathway"/>
</dbReference>
<comment type="catalytic activity">
    <reaction evidence="6">
        <text>D-glyceraldehyde 3-phosphate + phosphate + NADP(+) = (2R)-3-phospho-glyceroyl phosphate + NADPH + H(+)</text>
        <dbReference type="Rhea" id="RHEA:10296"/>
        <dbReference type="ChEBI" id="CHEBI:15378"/>
        <dbReference type="ChEBI" id="CHEBI:43474"/>
        <dbReference type="ChEBI" id="CHEBI:57604"/>
        <dbReference type="ChEBI" id="CHEBI:57783"/>
        <dbReference type="ChEBI" id="CHEBI:58349"/>
        <dbReference type="ChEBI" id="CHEBI:59776"/>
        <dbReference type="EC" id="1.2.1.13"/>
    </reaction>
</comment>
<dbReference type="EMBL" id="MNPJ01000009">
    <property type="protein sequence ID" value="OQS55432.1"/>
    <property type="molecule type" value="Genomic_DNA"/>
</dbReference>
<dbReference type="AlphaFoldDB" id="A0A1W0E8J9"/>
<dbReference type="GO" id="GO:0004365">
    <property type="term" value="F:glyceraldehyde-3-phosphate dehydrogenase (NAD+) (phosphorylating) activity"/>
    <property type="evidence" value="ECO:0007669"/>
    <property type="project" value="TreeGrafter"/>
</dbReference>
<keyword evidence="4" id="KW-0560">Oxidoreductase</keyword>
<dbReference type="VEuPathDB" id="MicrosporidiaDB:EHP00_674"/>
<feature type="binding site" evidence="9">
    <location>
        <position position="115"/>
    </location>
    <ligand>
        <name>NAD(+)</name>
        <dbReference type="ChEBI" id="CHEBI:57540"/>
    </ligand>
</feature>
<evidence type="ECO:0000256" key="9">
    <source>
        <dbReference type="PIRSR" id="PIRSR000149-3"/>
    </source>
</evidence>
<evidence type="ECO:0000313" key="14">
    <source>
        <dbReference type="EMBL" id="OQS55432.1"/>
    </source>
</evidence>
<dbReference type="Proteomes" id="UP000192758">
    <property type="component" value="Unassembled WGS sequence"/>
</dbReference>
<evidence type="ECO:0000256" key="1">
    <source>
        <dbReference type="ARBA" id="ARBA00004869"/>
    </source>
</evidence>
<evidence type="ECO:0000256" key="2">
    <source>
        <dbReference type="ARBA" id="ARBA00005215"/>
    </source>
</evidence>
<dbReference type="PROSITE" id="PS00071">
    <property type="entry name" value="GAPDH"/>
    <property type="match status" value="1"/>
</dbReference>
<dbReference type="SUPFAM" id="SSF55347">
    <property type="entry name" value="Glyceraldehyde-3-phosphate dehydrogenase-like, C-terminal domain"/>
    <property type="match status" value="1"/>
</dbReference>
<keyword evidence="5" id="KW-0324">Glycolysis</keyword>
<dbReference type="InterPro" id="IPR020830">
    <property type="entry name" value="GlycerAld_3-P_DH_AS"/>
</dbReference>
<keyword evidence="16" id="KW-1185">Reference proteome</keyword>
<feature type="binding site" evidence="9">
    <location>
        <begin position="10"/>
        <end position="11"/>
    </location>
    <ligand>
        <name>NAD(+)</name>
        <dbReference type="ChEBI" id="CHEBI:57540"/>
    </ligand>
</feature>
<dbReference type="STRING" id="646526.A0A1W0E8J9"/>
<dbReference type="SMART" id="SM00846">
    <property type="entry name" value="Gp_dh_N"/>
    <property type="match status" value="1"/>
</dbReference>
<evidence type="ECO:0000256" key="12">
    <source>
        <dbReference type="SAM" id="Coils"/>
    </source>
</evidence>
<feature type="binding site" evidence="8">
    <location>
        <position position="177"/>
    </location>
    <ligand>
        <name>D-glyceraldehyde 3-phosphate</name>
        <dbReference type="ChEBI" id="CHEBI:59776"/>
    </ligand>
</feature>
<dbReference type="FunFam" id="3.30.360.10:FF:000002">
    <property type="entry name" value="Glyceraldehyde-3-phosphate dehydrogenase"/>
    <property type="match status" value="1"/>
</dbReference>
<evidence type="ECO:0000256" key="4">
    <source>
        <dbReference type="ARBA" id="ARBA00023002"/>
    </source>
</evidence>
<feature type="domain" description="Glyceraldehyde 3-phosphate dehydrogenase NAD(P) binding" evidence="13">
    <location>
        <begin position="1"/>
        <end position="147"/>
    </location>
</feature>
<dbReference type="Gene3D" id="3.40.50.720">
    <property type="entry name" value="NAD(P)-binding Rossmann-like Domain"/>
    <property type="match status" value="1"/>
</dbReference>
<reference evidence="15 16" key="1">
    <citation type="journal article" date="2017" name="Environ. Microbiol.">
        <title>Decay of the glycolytic pathway and adaptation to intranuclear parasitism within Enterocytozoonidae microsporidia.</title>
        <authorList>
            <person name="Wiredu Boakye D."/>
            <person name="Jaroenlak P."/>
            <person name="Prachumwat A."/>
            <person name="Williams T.A."/>
            <person name="Bateman K.S."/>
            <person name="Itsathitphaisarn O."/>
            <person name="Sritunyalucksana K."/>
            <person name="Paszkiewicz K.H."/>
            <person name="Moore K.A."/>
            <person name="Stentiford G.D."/>
            <person name="Williams B.A."/>
        </authorList>
    </citation>
    <scope>NUCLEOTIDE SEQUENCE [LARGE SCALE GENOMIC DNA]</scope>
    <source>
        <strain evidence="15 16">TH1</strain>
    </source>
</reference>
<evidence type="ECO:0000313" key="15">
    <source>
        <dbReference type="EMBL" id="OQS55587.1"/>
    </source>
</evidence>
<dbReference type="PRINTS" id="PR00078">
    <property type="entry name" value="G3PDHDRGNASE"/>
</dbReference>
<comment type="similarity">
    <text evidence="3 11">Belongs to the glyceraldehyde-3-phosphate dehydrogenase family.</text>
</comment>
<keyword evidence="12" id="KW-0175">Coiled coil</keyword>
<feature type="coiled-coil region" evidence="12">
    <location>
        <begin position="239"/>
        <end position="266"/>
    </location>
</feature>
<feature type="binding site" evidence="8">
    <location>
        <position position="227"/>
    </location>
    <ligand>
        <name>D-glyceraldehyde 3-phosphate</name>
        <dbReference type="ChEBI" id="CHEBI:59776"/>
    </ligand>
</feature>
<feature type="binding site" evidence="9">
    <location>
        <position position="309"/>
    </location>
    <ligand>
        <name>NAD(+)</name>
        <dbReference type="ChEBI" id="CHEBI:57540"/>
    </ligand>
</feature>
<evidence type="ECO:0000259" key="13">
    <source>
        <dbReference type="SMART" id="SM00846"/>
    </source>
</evidence>
<dbReference type="InterPro" id="IPR020831">
    <property type="entry name" value="GlycerAld/Erythrose_P_DH"/>
</dbReference>
<name>A0A1W0E8J9_9MICR</name>
<dbReference type="PANTHER" id="PTHR10836">
    <property type="entry name" value="GLYCERALDEHYDE 3-PHOSPHATE DEHYDROGENASE"/>
    <property type="match status" value="1"/>
</dbReference>
<keyword evidence="9" id="KW-0547">Nucleotide-binding</keyword>
<gene>
    <name evidence="15" type="primary">GPD</name>
    <name evidence="14" type="ORF">EHP00_2563</name>
    <name evidence="15" type="ORF">EHP00_674</name>
</gene>
<comment type="caution">
    <text evidence="15">The sequence shown here is derived from an EMBL/GenBank/DDBJ whole genome shotgun (WGS) entry which is preliminary data.</text>
</comment>
<dbReference type="PANTHER" id="PTHR10836:SF134">
    <property type="entry name" value="GLYCERALDEHYDE-3-PHOSPHATE DEHYDROGENASE (PHOSPHORYLATING)"/>
    <property type="match status" value="1"/>
</dbReference>
<comment type="pathway">
    <text evidence="1">Carbohydrate degradation; glycolysis; pyruvate from D-glyceraldehyde 3-phosphate: step 1/5.</text>
</comment>
<dbReference type="SUPFAM" id="SSF51735">
    <property type="entry name" value="NAD(P)-binding Rossmann-fold domains"/>
    <property type="match status" value="1"/>
</dbReference>
<dbReference type="VEuPathDB" id="MicrosporidiaDB:EHP00_2563"/>
<evidence type="ECO:0000256" key="11">
    <source>
        <dbReference type="RuleBase" id="RU000397"/>
    </source>
</evidence>
<dbReference type="EMBL" id="MNPJ01000007">
    <property type="protein sequence ID" value="OQS55587.1"/>
    <property type="molecule type" value="Genomic_DNA"/>
</dbReference>
<dbReference type="UniPathway" id="UPA00109">
    <property type="reaction ID" value="UER00184"/>
</dbReference>
<dbReference type="Pfam" id="PF02800">
    <property type="entry name" value="Gp_dh_C"/>
    <property type="match status" value="1"/>
</dbReference>
<dbReference type="GO" id="GO:0005829">
    <property type="term" value="C:cytosol"/>
    <property type="evidence" value="ECO:0007669"/>
    <property type="project" value="TreeGrafter"/>
</dbReference>
<keyword evidence="9" id="KW-0520">NAD</keyword>
<comment type="pathway">
    <text evidence="2">Carbohydrate biosynthesis; Calvin cycle.</text>
</comment>
<dbReference type="GO" id="GO:0047100">
    <property type="term" value="F:glyceraldehyde-3-phosphate dehydrogenase (NADP+) (phosphorylating) activity"/>
    <property type="evidence" value="ECO:0007669"/>
    <property type="project" value="UniProtKB-EC"/>
</dbReference>
<dbReference type="GO" id="GO:0051287">
    <property type="term" value="F:NAD binding"/>
    <property type="evidence" value="ECO:0007669"/>
    <property type="project" value="InterPro"/>
</dbReference>
<dbReference type="Gene3D" id="3.30.360.10">
    <property type="entry name" value="Dihydrodipicolinate Reductase, domain 2"/>
    <property type="match status" value="1"/>
</dbReference>
<feature type="site" description="Activates thiol group during catalysis" evidence="10">
    <location>
        <position position="174"/>
    </location>
</feature>
<feature type="active site" description="Nucleophile" evidence="7">
    <location>
        <position position="147"/>
    </location>
</feature>
<feature type="binding site" evidence="8">
    <location>
        <begin position="146"/>
        <end position="148"/>
    </location>
    <ligand>
        <name>D-glyceraldehyde 3-phosphate</name>
        <dbReference type="ChEBI" id="CHEBI:59776"/>
    </ligand>
</feature>
<organism evidence="15 16">
    <name type="scientific">Ecytonucleospora hepatopenaei</name>
    <dbReference type="NCBI Taxonomy" id="646526"/>
    <lineage>
        <taxon>Eukaryota</taxon>
        <taxon>Fungi</taxon>
        <taxon>Fungi incertae sedis</taxon>
        <taxon>Microsporidia</taxon>
        <taxon>Enterocytozoonidae</taxon>
        <taxon>Ecytonucleospora</taxon>
    </lineage>
</organism>
<evidence type="ECO:0000256" key="3">
    <source>
        <dbReference type="ARBA" id="ARBA00007406"/>
    </source>
</evidence>
<evidence type="ECO:0000256" key="10">
    <source>
        <dbReference type="PIRSR" id="PIRSR000149-4"/>
    </source>
</evidence>
<evidence type="ECO:0000313" key="16">
    <source>
        <dbReference type="Proteomes" id="UP000192758"/>
    </source>
</evidence>
<dbReference type="PIRSF" id="PIRSF000149">
    <property type="entry name" value="GAP_DH"/>
    <property type="match status" value="1"/>
</dbReference>
<dbReference type="Pfam" id="PF00044">
    <property type="entry name" value="Gp_dh_N"/>
    <property type="match status" value="1"/>
</dbReference>
<feature type="binding site" evidence="9">
    <location>
        <position position="31"/>
    </location>
    <ligand>
        <name>NAD(+)</name>
        <dbReference type="ChEBI" id="CHEBI:57540"/>
    </ligand>
</feature>
<dbReference type="InterPro" id="IPR036291">
    <property type="entry name" value="NAD(P)-bd_dom_sf"/>
</dbReference>
<dbReference type="InterPro" id="IPR020828">
    <property type="entry name" value="GlycerAld_3-P_DH_NAD(P)-bd"/>
</dbReference>
<proteinExistence type="inferred from homology"/>
<evidence type="ECO:0000256" key="7">
    <source>
        <dbReference type="PIRSR" id="PIRSR000149-1"/>
    </source>
</evidence>
<protein>
    <submittedName>
        <fullName evidence="15">GPD</fullName>
    </submittedName>
    <submittedName>
        <fullName evidence="14">Glyceraldehyde-3-phosphate dehydrogenase type I</fullName>
    </submittedName>
</protein>
<dbReference type="InterPro" id="IPR020829">
    <property type="entry name" value="GlycerAld_3-P_DH_cat"/>
</dbReference>
<dbReference type="OrthoDB" id="1152826at2759"/>
<feature type="binding site" evidence="8">
    <location>
        <begin position="204"/>
        <end position="205"/>
    </location>
    <ligand>
        <name>D-glyceraldehyde 3-phosphate</name>
        <dbReference type="ChEBI" id="CHEBI:59776"/>
    </ligand>
</feature>
<evidence type="ECO:0000256" key="6">
    <source>
        <dbReference type="ARBA" id="ARBA00052787"/>
    </source>
</evidence>
<accession>A0A1W0E8J9</accession>
<evidence type="ECO:0000256" key="5">
    <source>
        <dbReference type="ARBA" id="ARBA00023152"/>
    </source>
</evidence>
<sequence>MIVGINGFGRIGKNIFKILLERKILVGMINDPIIDLKYILYTLKHDSTYVNNGITAMECEGGIMVNNNFIAISHEKEPSKIHWKSQKVDFVVEASGIFNSFEGANKHDAKRIICTGPSKDIKMVVHGINQHEIDFSKEKTIISAASCTTNCIVPILKIINDKYDIISGSFNSIHALTISQSTVDKYNKNYRLGRSCFNIIPSTTGASDAIECVLPEMKNKIKGIATRVPVIDVSMVDLNLLLKKEVENIEEICKEIQINSEKYKNVLSYTVESVVSSDLIGNPFSCVVDVNASLLINNKFIKIVCWYDNEHAYSCRVVDLMEFIVSKK</sequence>
<evidence type="ECO:0000256" key="8">
    <source>
        <dbReference type="PIRSR" id="PIRSR000149-2"/>
    </source>
</evidence>